<proteinExistence type="predicted"/>
<feature type="non-terminal residue" evidence="7">
    <location>
        <position position="1"/>
    </location>
</feature>
<reference evidence="7" key="1">
    <citation type="submission" date="2020-04" db="EMBL/GenBank/DDBJ databases">
        <authorList>
            <person name="Alioto T."/>
            <person name="Alioto T."/>
            <person name="Gomez Garrido J."/>
        </authorList>
    </citation>
    <scope>NUCLEOTIDE SEQUENCE</scope>
    <source>
        <strain evidence="7">A484AB</strain>
    </source>
</reference>
<evidence type="ECO:0000256" key="1">
    <source>
        <dbReference type="ARBA" id="ARBA00012797"/>
    </source>
</evidence>
<comment type="catalytic activity">
    <reaction evidence="5">
        <text>guanosine(9) in tRNA + S-adenosyl-L-methionine = N(1)-methylguanosine(9) in tRNA + S-adenosyl-L-homocysteine + H(+)</text>
        <dbReference type="Rhea" id="RHEA:43156"/>
        <dbReference type="Rhea" id="RHEA-COMP:10367"/>
        <dbReference type="Rhea" id="RHEA-COMP:10368"/>
        <dbReference type="ChEBI" id="CHEBI:15378"/>
        <dbReference type="ChEBI" id="CHEBI:57856"/>
        <dbReference type="ChEBI" id="CHEBI:59789"/>
        <dbReference type="ChEBI" id="CHEBI:73542"/>
        <dbReference type="ChEBI" id="CHEBI:74269"/>
        <dbReference type="EC" id="2.1.1.221"/>
    </reaction>
</comment>
<evidence type="ECO:0000256" key="2">
    <source>
        <dbReference type="ARBA" id="ARBA00022603"/>
    </source>
</evidence>
<dbReference type="InterPro" id="IPR028564">
    <property type="entry name" value="MT_TRM10-typ"/>
</dbReference>
<dbReference type="PROSITE" id="PS51675">
    <property type="entry name" value="SAM_MT_TRM10"/>
    <property type="match status" value="1"/>
</dbReference>
<sequence length="157" mass="18226">LYLTGFGGNIQAITEEVYKEYKNWDIHIKNEGYLDVFKRDDIVYLTSDSENVLEEIDLSKAYIIGGLVDHNHHKGLCHRIAVENHVTHAQLPIKNFVKLQSRTVLTVNHVFEIMLKYLETKDWQRSFYDVIPKRKGVSMVGMDNEGCEEQVDENVVE</sequence>
<evidence type="ECO:0000256" key="5">
    <source>
        <dbReference type="ARBA" id="ARBA00048434"/>
    </source>
</evidence>
<dbReference type="GO" id="GO:0000049">
    <property type="term" value="F:tRNA binding"/>
    <property type="evidence" value="ECO:0007669"/>
    <property type="project" value="TreeGrafter"/>
</dbReference>
<dbReference type="Proteomes" id="UP001152795">
    <property type="component" value="Unassembled WGS sequence"/>
</dbReference>
<gene>
    <name evidence="7" type="ORF">PACLA_8A056697</name>
</gene>
<evidence type="ECO:0000256" key="3">
    <source>
        <dbReference type="ARBA" id="ARBA00022679"/>
    </source>
</evidence>
<organism evidence="7 8">
    <name type="scientific">Paramuricea clavata</name>
    <name type="common">Red gorgonian</name>
    <name type="synonym">Violescent sea-whip</name>
    <dbReference type="NCBI Taxonomy" id="317549"/>
    <lineage>
        <taxon>Eukaryota</taxon>
        <taxon>Metazoa</taxon>
        <taxon>Cnidaria</taxon>
        <taxon>Anthozoa</taxon>
        <taxon>Octocorallia</taxon>
        <taxon>Malacalcyonacea</taxon>
        <taxon>Plexauridae</taxon>
        <taxon>Paramuricea</taxon>
    </lineage>
</organism>
<dbReference type="InterPro" id="IPR007356">
    <property type="entry name" value="tRNA_m1G_MeTrfase_euk"/>
</dbReference>
<dbReference type="PANTHER" id="PTHR13563">
    <property type="entry name" value="TRNA (GUANINE-9-) METHYLTRANSFERASE"/>
    <property type="match status" value="1"/>
</dbReference>
<keyword evidence="8" id="KW-1185">Reference proteome</keyword>
<accession>A0A6S7IM96</accession>
<evidence type="ECO:0000313" key="7">
    <source>
        <dbReference type="EMBL" id="CAB4020264.1"/>
    </source>
</evidence>
<name>A0A6S7IM96_PARCT</name>
<evidence type="ECO:0000256" key="4">
    <source>
        <dbReference type="ARBA" id="ARBA00022691"/>
    </source>
</evidence>
<dbReference type="AlphaFoldDB" id="A0A6S7IM96"/>
<dbReference type="GO" id="GO:0005654">
    <property type="term" value="C:nucleoplasm"/>
    <property type="evidence" value="ECO:0007669"/>
    <property type="project" value="TreeGrafter"/>
</dbReference>
<evidence type="ECO:0000313" key="8">
    <source>
        <dbReference type="Proteomes" id="UP001152795"/>
    </source>
</evidence>
<protein>
    <recommendedName>
        <fullName evidence="1">tRNA (guanine(9)-N(1))-methyltransferase</fullName>
        <ecNumber evidence="1">2.1.1.221</ecNumber>
    </recommendedName>
</protein>
<keyword evidence="4" id="KW-0949">S-adenosyl-L-methionine</keyword>
<feature type="domain" description="SAM-dependent MTase TRM10-type" evidence="6">
    <location>
        <begin position="1"/>
        <end position="138"/>
    </location>
</feature>
<dbReference type="GO" id="GO:0052905">
    <property type="term" value="F:tRNA (guanosine(9)-N1)-methyltransferase activity"/>
    <property type="evidence" value="ECO:0007669"/>
    <property type="project" value="UniProtKB-EC"/>
</dbReference>
<dbReference type="OrthoDB" id="278300at2759"/>
<keyword evidence="2 7" id="KW-0489">Methyltransferase</keyword>
<dbReference type="GO" id="GO:0002939">
    <property type="term" value="P:tRNA N1-guanine methylation"/>
    <property type="evidence" value="ECO:0007669"/>
    <property type="project" value="TreeGrafter"/>
</dbReference>
<keyword evidence="3" id="KW-0808">Transferase</keyword>
<dbReference type="PANTHER" id="PTHR13563:SF13">
    <property type="entry name" value="TRNA METHYLTRANSFERASE 10 HOMOLOG A"/>
    <property type="match status" value="1"/>
</dbReference>
<comment type="caution">
    <text evidence="7">The sequence shown here is derived from an EMBL/GenBank/DDBJ whole genome shotgun (WGS) entry which is preliminary data.</text>
</comment>
<dbReference type="Gene3D" id="3.40.1280.30">
    <property type="match status" value="1"/>
</dbReference>
<dbReference type="InterPro" id="IPR038459">
    <property type="entry name" value="MT_TRM10-typ_sf"/>
</dbReference>
<dbReference type="EMBL" id="CACRXK020010867">
    <property type="protein sequence ID" value="CAB4020264.1"/>
    <property type="molecule type" value="Genomic_DNA"/>
</dbReference>
<evidence type="ECO:0000259" key="6">
    <source>
        <dbReference type="PROSITE" id="PS51675"/>
    </source>
</evidence>
<dbReference type="EC" id="2.1.1.221" evidence="1"/>